<reference evidence="4 5" key="1">
    <citation type="submission" date="2024-05" db="EMBL/GenBank/DDBJ databases">
        <title>A draft genome resource for the thread blight pathogen Marasmius tenuissimus strain MS-2.</title>
        <authorList>
            <person name="Yulfo-Soto G.E."/>
            <person name="Baruah I.K."/>
            <person name="Amoako-Attah I."/>
            <person name="Bukari Y."/>
            <person name="Meinhardt L.W."/>
            <person name="Bailey B.A."/>
            <person name="Cohen S.P."/>
        </authorList>
    </citation>
    <scope>NUCLEOTIDE SEQUENCE [LARGE SCALE GENOMIC DNA]</scope>
    <source>
        <strain evidence="4 5">MS-2</strain>
    </source>
</reference>
<organism evidence="4 5">
    <name type="scientific">Marasmius tenuissimus</name>
    <dbReference type="NCBI Taxonomy" id="585030"/>
    <lineage>
        <taxon>Eukaryota</taxon>
        <taxon>Fungi</taxon>
        <taxon>Dikarya</taxon>
        <taxon>Basidiomycota</taxon>
        <taxon>Agaricomycotina</taxon>
        <taxon>Agaricomycetes</taxon>
        <taxon>Agaricomycetidae</taxon>
        <taxon>Agaricales</taxon>
        <taxon>Marasmiineae</taxon>
        <taxon>Marasmiaceae</taxon>
        <taxon>Marasmius</taxon>
    </lineage>
</organism>
<evidence type="ECO:0000259" key="3">
    <source>
        <dbReference type="PROSITE" id="PS50888"/>
    </source>
</evidence>
<evidence type="ECO:0000313" key="4">
    <source>
        <dbReference type="EMBL" id="KAL0059174.1"/>
    </source>
</evidence>
<feature type="region of interest" description="Disordered" evidence="2">
    <location>
        <begin position="88"/>
        <end position="127"/>
    </location>
</feature>
<dbReference type="InterPro" id="IPR036638">
    <property type="entry name" value="HLH_DNA-bd_sf"/>
</dbReference>
<evidence type="ECO:0000256" key="2">
    <source>
        <dbReference type="SAM" id="MobiDB-lite"/>
    </source>
</evidence>
<feature type="coiled-coil region" evidence="1">
    <location>
        <begin position="188"/>
        <end position="215"/>
    </location>
</feature>
<feature type="domain" description="BHLH" evidence="3">
    <location>
        <begin position="147"/>
        <end position="198"/>
    </location>
</feature>
<proteinExistence type="predicted"/>
<sequence length="316" mass="35151">MPDKPAATRATWTLAHVEVPPKPWILPPPPQVPDRATESPFETEHCPMLVSDDRENSVGTAGHSRHEVLSDPVVQRVTDEVLRKMKRKHMTTSSQCPGIGIVNVIGDPSGASKGQDEDDDDDEPIQSALVPQKRRRTVACNSIAELKRREVNKKGQRKRREMLNLAFDTLQAKLPPMDSASPSKRLIVEEAACFIDKLQEEIKSLKANAEVVSTTRVVDGNENLENISSHAPSGISASPGEQPAGECSTQPAELETESDEPIDRNAPYWSSNHIYTIISDPEPYELYPQLYLPISPSARRVQRWYMPILPGVTWLQ</sequence>
<evidence type="ECO:0000256" key="1">
    <source>
        <dbReference type="SAM" id="Coils"/>
    </source>
</evidence>
<name>A0ABR2ZE19_9AGAR</name>
<gene>
    <name evidence="4" type="ORF">AAF712_014097</name>
</gene>
<comment type="caution">
    <text evidence="4">The sequence shown here is derived from an EMBL/GenBank/DDBJ whole genome shotgun (WGS) entry which is preliminary data.</text>
</comment>
<accession>A0ABR2ZE19</accession>
<feature type="region of interest" description="Disordered" evidence="2">
    <location>
        <begin position="20"/>
        <end position="42"/>
    </location>
</feature>
<dbReference type="Gene3D" id="4.10.280.10">
    <property type="entry name" value="Helix-loop-helix DNA-binding domain"/>
    <property type="match status" value="1"/>
</dbReference>
<dbReference type="SUPFAM" id="SSF47459">
    <property type="entry name" value="HLH, helix-loop-helix DNA-binding domain"/>
    <property type="match status" value="1"/>
</dbReference>
<dbReference type="Proteomes" id="UP001437256">
    <property type="component" value="Unassembled WGS sequence"/>
</dbReference>
<dbReference type="InterPro" id="IPR011598">
    <property type="entry name" value="bHLH_dom"/>
</dbReference>
<dbReference type="EMBL" id="JBBXMP010000245">
    <property type="protein sequence ID" value="KAL0059174.1"/>
    <property type="molecule type" value="Genomic_DNA"/>
</dbReference>
<feature type="compositionally biased region" description="Pro residues" evidence="2">
    <location>
        <begin position="20"/>
        <end position="32"/>
    </location>
</feature>
<keyword evidence="1" id="KW-0175">Coiled coil</keyword>
<keyword evidence="5" id="KW-1185">Reference proteome</keyword>
<protein>
    <recommendedName>
        <fullName evidence="3">BHLH domain-containing protein</fullName>
    </recommendedName>
</protein>
<dbReference type="Pfam" id="PF00010">
    <property type="entry name" value="HLH"/>
    <property type="match status" value="1"/>
</dbReference>
<dbReference type="PROSITE" id="PS50888">
    <property type="entry name" value="BHLH"/>
    <property type="match status" value="1"/>
</dbReference>
<feature type="region of interest" description="Disordered" evidence="2">
    <location>
        <begin position="223"/>
        <end position="265"/>
    </location>
</feature>
<evidence type="ECO:0000313" key="5">
    <source>
        <dbReference type="Proteomes" id="UP001437256"/>
    </source>
</evidence>